<dbReference type="Gramene" id="EOY08770">
    <property type="protein sequence ID" value="EOY08770"/>
    <property type="gene ID" value="TCM_023904"/>
</dbReference>
<dbReference type="EMBL" id="CM001883">
    <property type="protein sequence ID" value="EOY08770.1"/>
    <property type="molecule type" value="Genomic_DNA"/>
</dbReference>
<dbReference type="Proteomes" id="UP000026915">
    <property type="component" value="Chromosome 5"/>
</dbReference>
<reference evidence="1 2" key="1">
    <citation type="journal article" date="2013" name="Genome Biol.">
        <title>The genome sequence of the most widely cultivated cacao type and its use to identify candidate genes regulating pod color.</title>
        <authorList>
            <person name="Motamayor J.C."/>
            <person name="Mockaitis K."/>
            <person name="Schmutz J."/>
            <person name="Haiminen N."/>
            <person name="Iii D.L."/>
            <person name="Cornejo O."/>
            <person name="Findley S.D."/>
            <person name="Zheng P."/>
            <person name="Utro F."/>
            <person name="Royaert S."/>
            <person name="Saski C."/>
            <person name="Jenkins J."/>
            <person name="Podicheti R."/>
            <person name="Zhao M."/>
            <person name="Scheffler B.E."/>
            <person name="Stack J.C."/>
            <person name="Feltus F.A."/>
            <person name="Mustiga G.M."/>
            <person name="Amores F."/>
            <person name="Phillips W."/>
            <person name="Marelli J.P."/>
            <person name="May G.D."/>
            <person name="Shapiro H."/>
            <person name="Ma J."/>
            <person name="Bustamante C.D."/>
            <person name="Schnell R.J."/>
            <person name="Main D."/>
            <person name="Gilbert D."/>
            <person name="Parida L."/>
            <person name="Kuhn D.N."/>
        </authorList>
    </citation>
    <scope>NUCLEOTIDE SEQUENCE [LARGE SCALE GENOMIC DNA]</scope>
    <source>
        <strain evidence="2">cv. Matina 1-6</strain>
    </source>
</reference>
<dbReference type="InParanoid" id="A0A061EUM9"/>
<organism evidence="1 2">
    <name type="scientific">Theobroma cacao</name>
    <name type="common">Cacao</name>
    <name type="synonym">Cocoa</name>
    <dbReference type="NCBI Taxonomy" id="3641"/>
    <lineage>
        <taxon>Eukaryota</taxon>
        <taxon>Viridiplantae</taxon>
        <taxon>Streptophyta</taxon>
        <taxon>Embryophyta</taxon>
        <taxon>Tracheophyta</taxon>
        <taxon>Spermatophyta</taxon>
        <taxon>Magnoliopsida</taxon>
        <taxon>eudicotyledons</taxon>
        <taxon>Gunneridae</taxon>
        <taxon>Pentapetalae</taxon>
        <taxon>rosids</taxon>
        <taxon>malvids</taxon>
        <taxon>Malvales</taxon>
        <taxon>Malvaceae</taxon>
        <taxon>Byttnerioideae</taxon>
        <taxon>Theobroma</taxon>
    </lineage>
</organism>
<proteinExistence type="predicted"/>
<name>A0A061EUM9_THECC</name>
<protein>
    <submittedName>
        <fullName evidence="1">Uncharacterized protein</fullName>
    </submittedName>
</protein>
<dbReference type="HOGENOM" id="CLU_2799132_0_0_1"/>
<evidence type="ECO:0000313" key="1">
    <source>
        <dbReference type="EMBL" id="EOY08770.1"/>
    </source>
</evidence>
<sequence length="68" mass="7635">MVLGDEHFGKSKEIVPENQESEYLEFDSRNREARKTDVKPCKVSIDIPDNECLSGRCGDCHGFDESSG</sequence>
<keyword evidence="2" id="KW-1185">Reference proteome</keyword>
<dbReference type="AlphaFoldDB" id="A0A061EUM9"/>
<gene>
    <name evidence="1" type="ORF">TCM_023904</name>
</gene>
<evidence type="ECO:0000313" key="2">
    <source>
        <dbReference type="Proteomes" id="UP000026915"/>
    </source>
</evidence>
<accession>A0A061EUM9</accession>